<dbReference type="Gene3D" id="2.60.40.1090">
    <property type="entry name" value="Fimbrial-type adhesion domain"/>
    <property type="match status" value="1"/>
</dbReference>
<dbReference type="GO" id="GO:0009289">
    <property type="term" value="C:pilus"/>
    <property type="evidence" value="ECO:0007669"/>
    <property type="project" value="InterPro"/>
</dbReference>
<feature type="domain" description="Fimbrial-type adhesion" evidence="1">
    <location>
        <begin position="4"/>
        <end position="34"/>
    </location>
</feature>
<name>G5LY10_SALET</name>
<dbReference type="SUPFAM" id="SSF49401">
    <property type="entry name" value="Bacterial adhesins"/>
    <property type="match status" value="1"/>
</dbReference>
<dbReference type="AlphaFoldDB" id="G5LY10"/>
<reference evidence="2 3" key="1">
    <citation type="journal article" date="2011" name="BMC Genomics">
        <title>Genome sequencing reveals diversification of virulence factor content and possible host adaptation in distinct subpopulations of Salmonella enterica.</title>
        <authorList>
            <person name="den Bakker H.C."/>
            <person name="Moreno Switt A.I."/>
            <person name="Govoni G."/>
            <person name="Cummings C.A."/>
            <person name="Ranieri M.L."/>
            <person name="Degoricija L."/>
            <person name="Hoelzer K."/>
            <person name="Rodriguez-Rivera L.D."/>
            <person name="Brown S."/>
            <person name="Bolchacova E."/>
            <person name="Furtado M.R."/>
            <person name="Wiedmann M."/>
        </authorList>
    </citation>
    <scope>NUCLEOTIDE SEQUENCE [LARGE SCALE GENOMIC DNA]</scope>
    <source>
        <strain evidence="2 3">R6-377</strain>
    </source>
</reference>
<evidence type="ECO:0000313" key="2">
    <source>
        <dbReference type="EMBL" id="EHC27925.1"/>
    </source>
</evidence>
<comment type="caution">
    <text evidence="2">The sequence shown here is derived from an EMBL/GenBank/DDBJ whole genome shotgun (WGS) entry which is preliminary data.</text>
</comment>
<dbReference type="Pfam" id="PF00419">
    <property type="entry name" value="Fimbrial"/>
    <property type="match status" value="1"/>
</dbReference>
<evidence type="ECO:0000313" key="3">
    <source>
        <dbReference type="Proteomes" id="UP000004642"/>
    </source>
</evidence>
<dbReference type="InterPro" id="IPR000259">
    <property type="entry name" value="Adhesion_dom_fimbrial"/>
</dbReference>
<dbReference type="InterPro" id="IPR008966">
    <property type="entry name" value="Adhesion_dom_sf"/>
</dbReference>
<sequence length="35" mass="3725">NMSTTLKISARYYKTAATVTAGQANATATLNLTYN</sequence>
<protein>
    <submittedName>
        <fullName evidence="2">Putative major fimbrial subunit</fullName>
    </submittedName>
</protein>
<gene>
    <name evidence="2" type="ORF">LTSEALA_6371</name>
</gene>
<dbReference type="GO" id="GO:0007155">
    <property type="term" value="P:cell adhesion"/>
    <property type="evidence" value="ECO:0007669"/>
    <property type="project" value="InterPro"/>
</dbReference>
<feature type="non-terminal residue" evidence="2">
    <location>
        <position position="1"/>
    </location>
</feature>
<accession>G5LY10</accession>
<dbReference type="InterPro" id="IPR036937">
    <property type="entry name" value="Adhesion_dom_fimbrial_sf"/>
</dbReference>
<dbReference type="EMBL" id="AFCJ01002676">
    <property type="protein sequence ID" value="EHC27925.1"/>
    <property type="molecule type" value="Genomic_DNA"/>
</dbReference>
<proteinExistence type="predicted"/>
<organism evidence="2 3">
    <name type="scientific">Salmonella enterica subsp. enterica serovar Alachua str. R6-377</name>
    <dbReference type="NCBI Taxonomy" id="913241"/>
    <lineage>
        <taxon>Bacteria</taxon>
        <taxon>Pseudomonadati</taxon>
        <taxon>Pseudomonadota</taxon>
        <taxon>Gammaproteobacteria</taxon>
        <taxon>Enterobacterales</taxon>
        <taxon>Enterobacteriaceae</taxon>
        <taxon>Salmonella</taxon>
    </lineage>
</organism>
<dbReference type="Proteomes" id="UP000004642">
    <property type="component" value="Unassembled WGS sequence"/>
</dbReference>
<evidence type="ECO:0000259" key="1">
    <source>
        <dbReference type="Pfam" id="PF00419"/>
    </source>
</evidence>